<dbReference type="AlphaFoldDB" id="A0A147K0C9"/>
<dbReference type="InterPro" id="IPR023298">
    <property type="entry name" value="ATPase_P-typ_TM_dom_sf"/>
</dbReference>
<keyword evidence="1" id="KW-0472">Membrane</keyword>
<dbReference type="EMBL" id="LQMQ01000009">
    <property type="protein sequence ID" value="KUO42266.1"/>
    <property type="molecule type" value="Genomic_DNA"/>
</dbReference>
<evidence type="ECO:0000313" key="2">
    <source>
        <dbReference type="EMBL" id="KUO42266.1"/>
    </source>
</evidence>
<name>A0A147K0C9_HADYE</name>
<dbReference type="Proteomes" id="UP000074294">
    <property type="component" value="Unassembled WGS sequence"/>
</dbReference>
<feature type="transmembrane region" description="Helical" evidence="1">
    <location>
        <begin position="55"/>
        <end position="73"/>
    </location>
</feature>
<sequence length="141" mass="15755">MSLATDNSKSTARPNLWDVKKITLASLVVGLLLVVEGAMVVFAGTHYFRLPLAPLQTFVMLNLVFSSLFRIFIVRERGRFWYSRPGRELLLSSFATMAAFAFLGVCGLIVPPVTAFVLVFSALFTLAIDFPKYWAFRKLGL</sequence>
<feature type="transmembrane region" description="Helical" evidence="1">
    <location>
        <begin position="22"/>
        <end position="43"/>
    </location>
</feature>
<comment type="caution">
    <text evidence="2">The sequence shown here is derived from an EMBL/GenBank/DDBJ whole genome shotgun (WGS) entry which is preliminary data.</text>
</comment>
<evidence type="ECO:0000313" key="3">
    <source>
        <dbReference type="Proteomes" id="UP000074294"/>
    </source>
</evidence>
<keyword evidence="1" id="KW-0812">Transmembrane</keyword>
<feature type="transmembrane region" description="Helical" evidence="1">
    <location>
        <begin position="116"/>
        <end position="135"/>
    </location>
</feature>
<dbReference type="SUPFAM" id="SSF81665">
    <property type="entry name" value="Calcium ATPase, transmembrane domain M"/>
    <property type="match status" value="1"/>
</dbReference>
<organism evidence="2 3">
    <name type="scientific">Hadarchaeum yellowstonense</name>
    <dbReference type="NCBI Taxonomy" id="1776334"/>
    <lineage>
        <taxon>Archaea</taxon>
        <taxon>Methanobacteriati</taxon>
        <taxon>Candidatus Hadarchaeota</taxon>
        <taxon>Candidatus Hadarchaeia</taxon>
        <taxon>Candidatus Hadarchaeales</taxon>
        <taxon>Candidatus Hadarchaeaceae</taxon>
        <taxon>Candidatus Hadarchaeum</taxon>
    </lineage>
</organism>
<dbReference type="STRING" id="1776334.APZ16_07260"/>
<gene>
    <name evidence="2" type="ORF">APZ16_07260</name>
</gene>
<protein>
    <submittedName>
        <fullName evidence="2">Uncharacterized protein</fullName>
    </submittedName>
</protein>
<dbReference type="Gene3D" id="1.20.1110.10">
    <property type="entry name" value="Calcium-transporting ATPase, transmembrane domain"/>
    <property type="match status" value="1"/>
</dbReference>
<evidence type="ECO:0000256" key="1">
    <source>
        <dbReference type="SAM" id="Phobius"/>
    </source>
</evidence>
<feature type="transmembrane region" description="Helical" evidence="1">
    <location>
        <begin position="89"/>
        <end position="110"/>
    </location>
</feature>
<reference evidence="2 3" key="1">
    <citation type="journal article" date="2016" name="Nat. Microbiol.">
        <title>Genomic inference of the metabolism of cosmopolitan subsurface Archaea, Hadesarchaea.</title>
        <authorList>
            <person name="Baker B.J."/>
            <person name="Saw J.H."/>
            <person name="Lind A.E."/>
            <person name="Lazar C.S."/>
            <person name="Hinrichs K.-U."/>
            <person name="Teske A.P."/>
            <person name="Ettema T.J."/>
        </authorList>
    </citation>
    <scope>NUCLEOTIDE SEQUENCE [LARGE SCALE GENOMIC DNA]</scope>
</reference>
<proteinExistence type="predicted"/>
<accession>A0A147K0C9</accession>
<keyword evidence="1" id="KW-1133">Transmembrane helix</keyword>